<keyword evidence="3" id="KW-0949">S-adenosyl-L-methionine</keyword>
<dbReference type="InterPro" id="IPR036390">
    <property type="entry name" value="WH_DNA-bd_sf"/>
</dbReference>
<gene>
    <name evidence="6" type="ORF">SYV04_12375</name>
</gene>
<reference evidence="6 7" key="1">
    <citation type="submission" date="2023-12" db="EMBL/GenBank/DDBJ databases">
        <title>the genome sequence of Hyalangium sp. s54d21.</title>
        <authorList>
            <person name="Zhang X."/>
        </authorList>
    </citation>
    <scope>NUCLEOTIDE SEQUENCE [LARGE SCALE GENOMIC DNA]</scope>
    <source>
        <strain evidence="7">s54d21</strain>
    </source>
</reference>
<proteinExistence type="predicted"/>
<dbReference type="EMBL" id="JAXIVS010000004">
    <property type="protein sequence ID" value="MDY7227197.1"/>
    <property type="molecule type" value="Genomic_DNA"/>
</dbReference>
<dbReference type="InterPro" id="IPR012967">
    <property type="entry name" value="COMT_dimerisation"/>
</dbReference>
<dbReference type="GO" id="GO:0032259">
    <property type="term" value="P:methylation"/>
    <property type="evidence" value="ECO:0007669"/>
    <property type="project" value="UniProtKB-KW"/>
</dbReference>
<dbReference type="Pfam" id="PF00891">
    <property type="entry name" value="Methyltransf_2"/>
    <property type="match status" value="1"/>
</dbReference>
<dbReference type="InterPro" id="IPR001077">
    <property type="entry name" value="COMT_C"/>
</dbReference>
<comment type="caution">
    <text evidence="6">The sequence shown here is derived from an EMBL/GenBank/DDBJ whole genome shotgun (WGS) entry which is preliminary data.</text>
</comment>
<accession>A0ABU5H268</accession>
<dbReference type="Pfam" id="PF08100">
    <property type="entry name" value="Dimerisation"/>
    <property type="match status" value="1"/>
</dbReference>
<dbReference type="InterPro" id="IPR029063">
    <property type="entry name" value="SAM-dependent_MTases_sf"/>
</dbReference>
<evidence type="ECO:0000256" key="3">
    <source>
        <dbReference type="ARBA" id="ARBA00022691"/>
    </source>
</evidence>
<dbReference type="InterPro" id="IPR016461">
    <property type="entry name" value="COMT-like"/>
</dbReference>
<keyword evidence="7" id="KW-1185">Reference proteome</keyword>
<feature type="domain" description="O-methyltransferase dimerisation" evidence="5">
    <location>
        <begin position="18"/>
        <end position="91"/>
    </location>
</feature>
<evidence type="ECO:0000256" key="2">
    <source>
        <dbReference type="ARBA" id="ARBA00022679"/>
    </source>
</evidence>
<sequence>MDNPSGQTPPPSQQLFERITGYWVSQVIGAVARLGVADKLAAGARASDELARELDANPDGLYRLLRGGVTAGLFEESAPRTFSLTPMGACLRSNVPGSMRDMSIALCDRSHWLPWGRLHEAARTGHSTSRAALGIDIWEHFAKHPEEATHFARAMGDLSGLVATELPRLHDFSSYARVADIGGSQGVLLASVLRANPSVRGILFDLPHVIDGARARLQAEGLADRVELVGGSFFEPGVPAAEAYLLKHILHDWDDASSTRILQQLHRAAPSGAKLFLLEMVMPGDRNPTPTALMDLNMLVLVDGRERTAQEFKALLDGASWEMERVTPSQMGISLIEARRR</sequence>
<dbReference type="PANTHER" id="PTHR43712">
    <property type="entry name" value="PUTATIVE (AFU_ORTHOLOGUE AFUA_4G14580)-RELATED"/>
    <property type="match status" value="1"/>
</dbReference>
<feature type="domain" description="O-methyltransferase C-terminal" evidence="4">
    <location>
        <begin position="115"/>
        <end position="321"/>
    </location>
</feature>
<keyword evidence="2" id="KW-0808">Transferase</keyword>
<name>A0ABU5H268_9BACT</name>
<dbReference type="SUPFAM" id="SSF46785">
    <property type="entry name" value="Winged helix' DNA-binding domain"/>
    <property type="match status" value="1"/>
</dbReference>
<dbReference type="Gene3D" id="1.10.10.10">
    <property type="entry name" value="Winged helix-like DNA-binding domain superfamily/Winged helix DNA-binding domain"/>
    <property type="match status" value="1"/>
</dbReference>
<protein>
    <submittedName>
        <fullName evidence="6">Methyltransferase</fullName>
    </submittedName>
</protein>
<evidence type="ECO:0000259" key="4">
    <source>
        <dbReference type="Pfam" id="PF00891"/>
    </source>
</evidence>
<evidence type="ECO:0000259" key="5">
    <source>
        <dbReference type="Pfam" id="PF08100"/>
    </source>
</evidence>
<evidence type="ECO:0000256" key="1">
    <source>
        <dbReference type="ARBA" id="ARBA00022603"/>
    </source>
</evidence>
<dbReference type="PANTHER" id="PTHR43712:SF2">
    <property type="entry name" value="O-METHYLTRANSFERASE CICE"/>
    <property type="match status" value="1"/>
</dbReference>
<keyword evidence="1 6" id="KW-0489">Methyltransferase</keyword>
<dbReference type="InterPro" id="IPR036388">
    <property type="entry name" value="WH-like_DNA-bd_sf"/>
</dbReference>
<evidence type="ECO:0000313" key="6">
    <source>
        <dbReference type="EMBL" id="MDY7227197.1"/>
    </source>
</evidence>
<dbReference type="GO" id="GO:0008168">
    <property type="term" value="F:methyltransferase activity"/>
    <property type="evidence" value="ECO:0007669"/>
    <property type="project" value="UniProtKB-KW"/>
</dbReference>
<dbReference type="Gene3D" id="3.40.50.150">
    <property type="entry name" value="Vaccinia Virus protein VP39"/>
    <property type="match status" value="1"/>
</dbReference>
<dbReference type="SUPFAM" id="SSF53335">
    <property type="entry name" value="S-adenosyl-L-methionine-dependent methyltransferases"/>
    <property type="match status" value="1"/>
</dbReference>
<dbReference type="Proteomes" id="UP001291309">
    <property type="component" value="Unassembled WGS sequence"/>
</dbReference>
<dbReference type="RefSeq" id="WP_321545927.1">
    <property type="nucleotide sequence ID" value="NZ_JAXIVS010000004.1"/>
</dbReference>
<evidence type="ECO:0000313" key="7">
    <source>
        <dbReference type="Proteomes" id="UP001291309"/>
    </source>
</evidence>
<dbReference type="PIRSF" id="PIRSF005739">
    <property type="entry name" value="O-mtase"/>
    <property type="match status" value="1"/>
</dbReference>
<organism evidence="6 7">
    <name type="scientific">Hyalangium rubrum</name>
    <dbReference type="NCBI Taxonomy" id="3103134"/>
    <lineage>
        <taxon>Bacteria</taxon>
        <taxon>Pseudomonadati</taxon>
        <taxon>Myxococcota</taxon>
        <taxon>Myxococcia</taxon>
        <taxon>Myxococcales</taxon>
        <taxon>Cystobacterineae</taxon>
        <taxon>Archangiaceae</taxon>
        <taxon>Hyalangium</taxon>
    </lineage>
</organism>
<dbReference type="PROSITE" id="PS51683">
    <property type="entry name" value="SAM_OMT_II"/>
    <property type="match status" value="1"/>
</dbReference>